<dbReference type="SMART" id="SM00220">
    <property type="entry name" value="S_TKc"/>
    <property type="match status" value="1"/>
</dbReference>
<evidence type="ECO:0000313" key="7">
    <source>
        <dbReference type="Proteomes" id="UP001151081"/>
    </source>
</evidence>
<protein>
    <submittedName>
        <fullName evidence="6">AAA family ATPase</fullName>
    </submittedName>
</protein>
<dbReference type="SUPFAM" id="SSF52540">
    <property type="entry name" value="P-loop containing nucleoside triphosphate hydrolases"/>
    <property type="match status" value="1"/>
</dbReference>
<keyword evidence="2" id="KW-0547">Nucleotide-binding</keyword>
<dbReference type="PANTHER" id="PTHR43289:SF6">
    <property type="entry name" value="SERINE_THREONINE-PROTEIN KINASE NEKL-3"/>
    <property type="match status" value="1"/>
</dbReference>
<dbReference type="PROSITE" id="PS50011">
    <property type="entry name" value="PROTEIN_KINASE_DOM"/>
    <property type="match status" value="1"/>
</dbReference>
<dbReference type="GO" id="GO:0004674">
    <property type="term" value="F:protein serine/threonine kinase activity"/>
    <property type="evidence" value="ECO:0007669"/>
    <property type="project" value="TreeGrafter"/>
</dbReference>
<dbReference type="InterPro" id="IPR011990">
    <property type="entry name" value="TPR-like_helical_dom_sf"/>
</dbReference>
<keyword evidence="4" id="KW-0067">ATP-binding</keyword>
<reference evidence="6 7" key="1">
    <citation type="submission" date="2021-04" db="EMBL/GenBank/DDBJ databases">
        <title>Genome analysis of Polyangium sp.</title>
        <authorList>
            <person name="Li Y."/>
            <person name="Wang J."/>
        </authorList>
    </citation>
    <scope>NUCLEOTIDE SEQUENCE [LARGE SCALE GENOMIC DNA]</scope>
    <source>
        <strain evidence="6 7">SDU14</strain>
    </source>
</reference>
<sequence>MTPAELFGGRFAIERLASAGGMAEVYRALDRATGARVALKVLHAAGAPFAGHFARESYVLAELDHPGIVRYVAHGAAPSGELFLAMEWLEGEDLAQRLKRGPLSIAETLTLGVRVAEALGAAHARGVVHRDIKPSNLFLPDRDIGRVKILDFGIARPQATRPATRTGILLGTPGYMAPEQALGARTVDPRADVFALGCVLYECLVGRPAFEAEHLMVLLSKMLAPEPPRPADVRPDTPAALDEIIARMLSHEPAHRPADGAAVAVEIAMLDDAETAWVQGGVPFHRLGAATPIEDLFEVTGVGLPDDVPTLNTSPRPDGGASTLPLDAWYRQSVSASAPQTQVLPGAALALAGSEDDTTLVPHTLLGRPSPCVGREREIDEVLRAFGAVVSTGKPSALVVTGEPGVGKSRLVAEVVRALDQRGGLLDAEGIVRPVSVFTAEAAPLAQGAAFALAADLVRNAAGLSRADSLSARRDKLLERLARHLSPASAGRVVEFLGELTDVPFPDDTSVPLRAARQDARLMGDHVRRAFEDWLAAECDARPVLVVLEDLARADAASIGLFEGALSSLASRPFFLLVTDAPPSFAAGRARALPLPALLSDAAQAIVRHGLGEAAEPALVTRIVQRGLGSPLRLEILTRAVRAGEDVPSGPTPELVGRAIASLSPLAQRLLRAASVFGARFWPGALFSVLPGGASARTGTEPWQAERKALAELLAAELVVRRAGRTPWGEEHAFRHVIVREVAYASLDAVERARLHLAVGAWFERAGDTEPAVLAEHFSLAGASDRAVPWAGLAAEAAFEASDFDAVLAWVARGIAAASAGEVRGALRLFESQARKWKGEHRAALEAGHDALGLFPIGSPLWYSAAGEVVLAAGNLGDDAALVAIFEALSALGAEGESGGPHVIAVARAALQLLMAGHHDHAEAMFRALDMLDRRVVAVDPEVAASVHRARAFRALFAGDAGTSVREFEAAAVRFEAVGDLRNACVQRANVGSATNELGDYARAEASLRDALAQAERLGLGALVAHAKLNLALALARQGQLPEAHAFAREALTTSTRQGDRRVEGYARLYLGMIRLAGRDLAAAEAEVRAAIDLLAAHPPVRAHALAVLGQIAIFRGDARAALGPADEAMRLLESLGGIEEGESLVRLVRAEALASLGLEAEAREAIVSAYERLEGRAAKIRDPLWRAWFLEAVPENARTVELARAWGVAESASQDDDTSA</sequence>
<evidence type="ECO:0000256" key="4">
    <source>
        <dbReference type="ARBA" id="ARBA00022840"/>
    </source>
</evidence>
<dbReference type="InterPro" id="IPR027417">
    <property type="entry name" value="P-loop_NTPase"/>
</dbReference>
<dbReference type="Pfam" id="PF13191">
    <property type="entry name" value="AAA_16"/>
    <property type="match status" value="1"/>
</dbReference>
<evidence type="ECO:0000256" key="1">
    <source>
        <dbReference type="ARBA" id="ARBA00022679"/>
    </source>
</evidence>
<dbReference type="PANTHER" id="PTHR43289">
    <property type="entry name" value="MITOGEN-ACTIVATED PROTEIN KINASE KINASE KINASE 20-RELATED"/>
    <property type="match status" value="1"/>
</dbReference>
<proteinExistence type="predicted"/>
<dbReference type="SUPFAM" id="SSF48452">
    <property type="entry name" value="TPR-like"/>
    <property type="match status" value="1"/>
</dbReference>
<dbReference type="Pfam" id="PF00069">
    <property type="entry name" value="Pkinase"/>
    <property type="match status" value="1"/>
</dbReference>
<dbReference type="EMBL" id="JAGTJJ010000006">
    <property type="protein sequence ID" value="MDC3982012.1"/>
    <property type="molecule type" value="Genomic_DNA"/>
</dbReference>
<gene>
    <name evidence="6" type="ORF">KEG57_15955</name>
</gene>
<dbReference type="RefSeq" id="WP_272418764.1">
    <property type="nucleotide sequence ID" value="NZ_JAGTJJ010000006.1"/>
</dbReference>
<dbReference type="InterPro" id="IPR008271">
    <property type="entry name" value="Ser/Thr_kinase_AS"/>
</dbReference>
<dbReference type="Proteomes" id="UP001151081">
    <property type="component" value="Unassembled WGS sequence"/>
</dbReference>
<name>A0A9X4ATA8_9BACT</name>
<keyword evidence="7" id="KW-1185">Reference proteome</keyword>
<evidence type="ECO:0000313" key="6">
    <source>
        <dbReference type="EMBL" id="MDC3982012.1"/>
    </source>
</evidence>
<evidence type="ECO:0000256" key="3">
    <source>
        <dbReference type="ARBA" id="ARBA00022777"/>
    </source>
</evidence>
<dbReference type="Gene3D" id="1.10.510.10">
    <property type="entry name" value="Transferase(Phosphotransferase) domain 1"/>
    <property type="match status" value="1"/>
</dbReference>
<keyword evidence="1" id="KW-0808">Transferase</keyword>
<comment type="caution">
    <text evidence="6">The sequence shown here is derived from an EMBL/GenBank/DDBJ whole genome shotgun (WGS) entry which is preliminary data.</text>
</comment>
<accession>A0A9X4ATA8</accession>
<dbReference type="InterPro" id="IPR041664">
    <property type="entry name" value="AAA_16"/>
</dbReference>
<dbReference type="InterPro" id="IPR011009">
    <property type="entry name" value="Kinase-like_dom_sf"/>
</dbReference>
<dbReference type="SUPFAM" id="SSF56112">
    <property type="entry name" value="Protein kinase-like (PK-like)"/>
    <property type="match status" value="1"/>
</dbReference>
<dbReference type="AlphaFoldDB" id="A0A9X4ATA8"/>
<keyword evidence="3" id="KW-0418">Kinase</keyword>
<dbReference type="GO" id="GO:0005524">
    <property type="term" value="F:ATP binding"/>
    <property type="evidence" value="ECO:0007669"/>
    <property type="project" value="UniProtKB-KW"/>
</dbReference>
<dbReference type="InterPro" id="IPR000719">
    <property type="entry name" value="Prot_kinase_dom"/>
</dbReference>
<evidence type="ECO:0000256" key="2">
    <source>
        <dbReference type="ARBA" id="ARBA00022741"/>
    </source>
</evidence>
<dbReference type="Gene3D" id="3.40.50.300">
    <property type="entry name" value="P-loop containing nucleotide triphosphate hydrolases"/>
    <property type="match status" value="1"/>
</dbReference>
<dbReference type="Gene3D" id="3.30.200.20">
    <property type="entry name" value="Phosphorylase Kinase, domain 1"/>
    <property type="match status" value="1"/>
</dbReference>
<evidence type="ECO:0000259" key="5">
    <source>
        <dbReference type="PROSITE" id="PS50011"/>
    </source>
</evidence>
<feature type="domain" description="Protein kinase" evidence="5">
    <location>
        <begin position="11"/>
        <end position="269"/>
    </location>
</feature>
<dbReference type="CDD" id="cd14014">
    <property type="entry name" value="STKc_PknB_like"/>
    <property type="match status" value="1"/>
</dbReference>
<organism evidence="6 7">
    <name type="scientific">Polyangium jinanense</name>
    <dbReference type="NCBI Taxonomy" id="2829994"/>
    <lineage>
        <taxon>Bacteria</taxon>
        <taxon>Pseudomonadati</taxon>
        <taxon>Myxococcota</taxon>
        <taxon>Polyangia</taxon>
        <taxon>Polyangiales</taxon>
        <taxon>Polyangiaceae</taxon>
        <taxon>Polyangium</taxon>
    </lineage>
</organism>
<dbReference type="PROSITE" id="PS00108">
    <property type="entry name" value="PROTEIN_KINASE_ST"/>
    <property type="match status" value="1"/>
</dbReference>
<dbReference type="Gene3D" id="1.25.40.10">
    <property type="entry name" value="Tetratricopeptide repeat domain"/>
    <property type="match status" value="1"/>
</dbReference>